<comment type="subunit">
    <text evidence="5">The Tol-Pal system is composed of five core proteins: the inner membrane proteins TolA, TolQ and TolR, the periplasmic protein TolB and the outer membrane protein Pal. They form a network linking the inner and outer membranes and the peptidoglycan layer.</text>
</comment>
<dbReference type="HAMAP" id="MF_00671">
    <property type="entry name" value="TolB"/>
    <property type="match status" value="1"/>
</dbReference>
<keyword evidence="4 5" id="KW-0574">Periplasm</keyword>
<reference evidence="7" key="1">
    <citation type="submission" date="2023-06" db="EMBL/GenBank/DDBJ databases">
        <authorList>
            <person name="Zhang S."/>
        </authorList>
    </citation>
    <scope>NUCLEOTIDE SEQUENCE</scope>
    <source>
        <strain evidence="7">SG2303</strain>
    </source>
</reference>
<dbReference type="PANTHER" id="PTHR36842:SF1">
    <property type="entry name" value="PROTEIN TOLB"/>
    <property type="match status" value="1"/>
</dbReference>
<dbReference type="EMBL" id="JAUEDK010000004">
    <property type="protein sequence ID" value="MDN0073925.1"/>
    <property type="molecule type" value="Genomic_DNA"/>
</dbReference>
<evidence type="ECO:0000256" key="3">
    <source>
        <dbReference type="ARBA" id="ARBA00022729"/>
    </source>
</evidence>
<proteinExistence type="inferred from homology"/>
<evidence type="ECO:0000256" key="1">
    <source>
        <dbReference type="ARBA" id="ARBA00004418"/>
    </source>
</evidence>
<dbReference type="Pfam" id="PF07676">
    <property type="entry name" value="PD40"/>
    <property type="match status" value="5"/>
</dbReference>
<dbReference type="InterPro" id="IPR007195">
    <property type="entry name" value="TolB_N"/>
</dbReference>
<evidence type="ECO:0000256" key="2">
    <source>
        <dbReference type="ARBA" id="ARBA00009820"/>
    </source>
</evidence>
<organism evidence="7 8">
    <name type="scientific">Crenobacter oryzisoli</name>
    <dbReference type="NCBI Taxonomy" id="3056844"/>
    <lineage>
        <taxon>Bacteria</taxon>
        <taxon>Pseudomonadati</taxon>
        <taxon>Pseudomonadota</taxon>
        <taxon>Betaproteobacteria</taxon>
        <taxon>Neisseriales</taxon>
        <taxon>Neisseriaceae</taxon>
        <taxon>Crenobacter</taxon>
    </lineage>
</organism>
<dbReference type="PANTHER" id="PTHR36842">
    <property type="entry name" value="PROTEIN TOLB HOMOLOG"/>
    <property type="match status" value="1"/>
</dbReference>
<keyword evidence="3 5" id="KW-0732">Signal</keyword>
<evidence type="ECO:0000313" key="8">
    <source>
        <dbReference type="Proteomes" id="UP001168540"/>
    </source>
</evidence>
<evidence type="ECO:0000313" key="7">
    <source>
        <dbReference type="EMBL" id="MDN0073925.1"/>
    </source>
</evidence>
<dbReference type="NCBIfam" id="TIGR02800">
    <property type="entry name" value="propeller_TolB"/>
    <property type="match status" value="1"/>
</dbReference>
<evidence type="ECO:0000259" key="6">
    <source>
        <dbReference type="Pfam" id="PF04052"/>
    </source>
</evidence>
<protein>
    <recommendedName>
        <fullName evidence="5">Tol-Pal system protein TolB</fullName>
    </recommendedName>
</protein>
<dbReference type="Gene3D" id="2.120.10.30">
    <property type="entry name" value="TolB, C-terminal domain"/>
    <property type="match status" value="1"/>
</dbReference>
<dbReference type="Proteomes" id="UP001168540">
    <property type="component" value="Unassembled WGS sequence"/>
</dbReference>
<sequence>MQLAFFLKDRRWLWMAFLAVLLPLGARAEDMTIEIVGGGSNQHAIAVVPFKSETSGVNEALTPTIKNDLSLSGVFRMVPTEGVANVPFSAADVKYPLWQAAGAQLVAVGSVVPTGGQFRISFALQDVAQKKTLTSGQFTVGADRARDVAHTIANMIYEAITGQKGIFNTRIVYVQKMGSEYHLQVADVDGGRARTVLRSKEPIISPSWSPDGNKLAYVSFETKKPVVWVQDLATGQRRMVANFKGSNSAPAWSPDGTHLAVTLTTSGNSQVYIVPANGGSPRRLTHSSAIDTEPTWSPDGGSILFVSDRAGGPQIYRIAANGGEPQRLTYAGSYNVSPKVSPDGKSFTYIRREGGRFRVMIQTFGNNDSRVLSDGSYNERPSYAPNGQLVLYASDQGGKSVLYAATTDGGSRVKLAVINGSVQDPAWGPSSNP</sequence>
<comment type="similarity">
    <text evidence="2 5">Belongs to the TolB family.</text>
</comment>
<comment type="subcellular location">
    <subcellularLocation>
        <location evidence="1 5">Periplasm</location>
    </subcellularLocation>
</comment>
<dbReference type="Pfam" id="PF04052">
    <property type="entry name" value="TolB_N"/>
    <property type="match status" value="1"/>
</dbReference>
<feature type="domain" description="TolB N-terminal" evidence="6">
    <location>
        <begin position="32"/>
        <end position="132"/>
    </location>
</feature>
<dbReference type="SUPFAM" id="SSF52964">
    <property type="entry name" value="TolB, N-terminal domain"/>
    <property type="match status" value="1"/>
</dbReference>
<dbReference type="RefSeq" id="WP_289828474.1">
    <property type="nucleotide sequence ID" value="NZ_JAUEDK010000004.1"/>
</dbReference>
<comment type="function">
    <text evidence="5">Part of the Tol-Pal system, which plays a role in outer membrane invagination during cell division and is important for maintaining outer membrane integrity.</text>
</comment>
<name>A0ABT7XJK6_9NEIS</name>
<dbReference type="SUPFAM" id="SSF69304">
    <property type="entry name" value="Tricorn protease N-terminal domain"/>
    <property type="match status" value="1"/>
</dbReference>
<accession>A0ABT7XJK6</accession>
<keyword evidence="5" id="KW-0132">Cell division</keyword>
<keyword evidence="5" id="KW-0131">Cell cycle</keyword>
<gene>
    <name evidence="5 7" type="primary">tolB</name>
    <name evidence="7" type="ORF">QU481_03335</name>
</gene>
<comment type="caution">
    <text evidence="7">The sequence shown here is derived from an EMBL/GenBank/DDBJ whole genome shotgun (WGS) entry which is preliminary data.</text>
</comment>
<dbReference type="InterPro" id="IPR011659">
    <property type="entry name" value="WD40"/>
</dbReference>
<evidence type="ECO:0000256" key="4">
    <source>
        <dbReference type="ARBA" id="ARBA00022764"/>
    </source>
</evidence>
<dbReference type="InterPro" id="IPR011042">
    <property type="entry name" value="6-blade_b-propeller_TolB-like"/>
</dbReference>
<keyword evidence="8" id="KW-1185">Reference proteome</keyword>
<evidence type="ECO:0000256" key="5">
    <source>
        <dbReference type="HAMAP-Rule" id="MF_00671"/>
    </source>
</evidence>
<dbReference type="InterPro" id="IPR014167">
    <property type="entry name" value="Tol-Pal_TolB"/>
</dbReference>
<dbReference type="Gene3D" id="3.40.50.10070">
    <property type="entry name" value="TolB, N-terminal domain"/>
    <property type="match status" value="1"/>
</dbReference>